<sequence length="211" mass="24095">MNIPVYHKIDNVFERDVEGSKKLIEGKFRNKAVEFLKDLPWEFTEKIDGTNIRIFWDGYRVSINGRTDKAQLPPHLLHRLEELFKTPETEDIFEQNFGTTLVELFGEGYGPKIQSGGAYRNDVDFILFDVMMGGNYQSRNTVEDVARMFGIDCVPIVLRGTIADAVAFIKNHPNSTFGTAKMEGVVGRPEIEMQDRCGNRVIVKIKGRDFE</sequence>
<reference evidence="2" key="1">
    <citation type="journal article" date="2021" name="Proc. Natl. Acad. Sci. U.S.A.">
        <title>A Catalog of Tens of Thousands of Viruses from Human Metagenomes Reveals Hidden Associations with Chronic Diseases.</title>
        <authorList>
            <person name="Tisza M.J."/>
            <person name="Buck C.B."/>
        </authorList>
    </citation>
    <scope>NUCLEOTIDE SEQUENCE</scope>
    <source>
        <strain evidence="2">CtDmR33</strain>
    </source>
</reference>
<dbReference type="GO" id="GO:0016874">
    <property type="term" value="F:ligase activity"/>
    <property type="evidence" value="ECO:0007669"/>
    <property type="project" value="UniProtKB-KW"/>
</dbReference>
<dbReference type="InterPro" id="IPR021122">
    <property type="entry name" value="RNA_ligase_dom_REL/Rnl2"/>
</dbReference>
<dbReference type="Pfam" id="PF09414">
    <property type="entry name" value="RNA_ligase"/>
    <property type="match status" value="1"/>
</dbReference>
<keyword evidence="2" id="KW-0436">Ligase</keyword>
<protein>
    <submittedName>
        <fullName evidence="2">RNA ligase</fullName>
    </submittedName>
</protein>
<proteinExistence type="predicted"/>
<evidence type="ECO:0000313" key="2">
    <source>
        <dbReference type="EMBL" id="DAF99040.1"/>
    </source>
</evidence>
<organism evidence="2">
    <name type="scientific">Siphoviridae sp. ctDmR33</name>
    <dbReference type="NCBI Taxonomy" id="2825389"/>
    <lineage>
        <taxon>Viruses</taxon>
        <taxon>Duplodnaviria</taxon>
        <taxon>Heunggongvirae</taxon>
        <taxon>Uroviricota</taxon>
        <taxon>Caudoviricetes</taxon>
    </lineage>
</organism>
<name>A0A8S5UX28_9CAUD</name>
<dbReference type="Gene3D" id="3.30.470.30">
    <property type="entry name" value="DNA ligase/mRNA capping enzyme"/>
    <property type="match status" value="1"/>
</dbReference>
<dbReference type="SUPFAM" id="SSF56091">
    <property type="entry name" value="DNA ligase/mRNA capping enzyme, catalytic domain"/>
    <property type="match status" value="1"/>
</dbReference>
<evidence type="ECO:0000259" key="1">
    <source>
        <dbReference type="Pfam" id="PF09414"/>
    </source>
</evidence>
<dbReference type="EMBL" id="BK016159">
    <property type="protein sequence ID" value="DAF99040.1"/>
    <property type="molecule type" value="Genomic_DNA"/>
</dbReference>
<feature type="domain" description="RNA ligase" evidence="1">
    <location>
        <begin position="40"/>
        <end position="206"/>
    </location>
</feature>
<accession>A0A8S5UX28</accession>